<evidence type="ECO:0000313" key="7">
    <source>
        <dbReference type="EMBL" id="CAH1251489.1"/>
    </source>
</evidence>
<sequence length="1496" mass="159934">MGDEGESPNQFTGTPDKNTPSQAQNMQKRLENTISQPVQDKISDIVKDVSSFSDLEKLLLYLKLPTGGARKHDEFKPQNAQPSGTASRVEQTNALHWIRSHLEVHPDTSLPKQDVFDEYKTYCDNMKYRNLSPADFGKMMKMAFPNLKARRLGTRGNSKYCYGGLRKKSELQPPSFPSLDLPSKSDQQVNSSASLLQSLSCPAEQNDDQIVSAASYLICEWAQGTLKRSFDTVLDLARYLILNNVVSRASTAAFTVLHAGDKATTSPRAGSANGGASLKPLLSPSPFGKPLDAKQQLQRKIHRKQQAEQLRKLREEQGVPTSQAAEQVIPPQTPTNQGASFQLSTNQVPVSPIKQTNQVAAVMIKVTNPVTASPMILTNQVPASSIAQADKDKTVTVTSAKPSSSGDEIKHKTEDKGPTTSKKGDQGTGVSSFLNSGPKTQDSRKASAEAVNSGKASQGDNFATSSAAGQTKKMVAPGEKKTVVNPATIILQGISDTSKTVSARVASSRDSMTLTVTSTTSSSQGNSSNSAFGKQAGKSGGKEASGQVTTQRTAPNVVVAPKGSIPTIAVTLPYIYKLVSPVVTTSSYSSTTPTTSLQLNAAVSSQKPSTTAMPAGTVLSTGAAPIIRVVSLATTGAPSASISSASGQLAALATRQVATNQNPGTAVVAVPQIYTTSSETTVAVPIASVTSVAKATSVTMTTTSSLVSATCKANVSMATPSEKRPTSEASSPAKRLAVSRVGDDTWRTTNSNTPQNRQRTAPQSENKPQEGSLCTQIVAGTQQRQGLSHNPPLQVVNVNTLVASSNRLPQEAPPSNRSNSGELKLTAPNQDLLSPNQEVRNIMQQPAHPSSKMASSNPSTPGNRSNGNTPLQEITELVDCQYGSNLTSPLSHTNTPAPRSNLPSPCMEMEQALRQQTPLGQDTMMAYTTLAQETQINIQLQQKVVQDAVDQVIQSTTPMSTPRATPTQGMGTPRATPTQEMLTARHTPTCMSMSAPNSIPPSPVDAQEPFSFMPIQQNPVYDDASINMNSSSPIKPMQRPRATHFNANNSNSNPEWADKQQGNPSSSRPHPPPSYQETIAQRSGSNNSSVQKLGGGSVFRNPNNPNESAAVFRSPTNGQDHIQQIRQRFIQERLGQNRFSNHPAYAMRRNPHRNLSGGSNSSLTSPLVSPCSSRSITPVSPIMEHGNQMDASYGGLNQNAGSRIHLPQSPIYPSGHAGVSYSVQNRNRHRNLSGSILYSPHHQSSLSAQLRAYTQQMHQQQHHQQQQQAVPTDQQPPTTFRSQSVPLPELLNNIAGFNNYNQQVNVNQDYTNMQSQTNVGTYTAKRNLTELLEKESAQGYSDDQTYQDVSNALQANAGNYQENILQTDFQNGGQGQEEVQNQGYGVDQFGTQTWPTGGSGSASPDLINEIAANLASMEEFSNLDSNSLFDPSKVPDSDTPSTLDDMTSLHDVGSFPEMCDDTGAQGCGGSVTGMDVMGGNGNFALTTSTGYGVQGW</sequence>
<feature type="region of interest" description="Disordered" evidence="5">
    <location>
        <begin position="1253"/>
        <end position="1284"/>
    </location>
</feature>
<keyword evidence="8" id="KW-1185">Reference proteome</keyword>
<dbReference type="SUPFAM" id="SSF46785">
    <property type="entry name" value="Winged helix' DNA-binding domain"/>
    <property type="match status" value="1"/>
</dbReference>
<dbReference type="Proteomes" id="UP000838412">
    <property type="component" value="Chromosome 19"/>
</dbReference>
<dbReference type="OrthoDB" id="10069709at2759"/>
<feature type="region of interest" description="Disordered" evidence="5">
    <location>
        <begin position="1"/>
        <end position="38"/>
    </location>
</feature>
<dbReference type="FunFam" id="1.10.10.10:FF:000128">
    <property type="entry name" value="DNA-binding protein RFX5 isoform X1"/>
    <property type="match status" value="1"/>
</dbReference>
<feature type="region of interest" description="Disordered" evidence="5">
    <location>
        <begin position="846"/>
        <end position="870"/>
    </location>
</feature>
<dbReference type="Pfam" id="PF02257">
    <property type="entry name" value="RFX_DNA_binding"/>
    <property type="match status" value="1"/>
</dbReference>
<dbReference type="Gene3D" id="1.10.10.10">
    <property type="entry name" value="Winged helix-like DNA-binding domain superfamily/Winged helix DNA-binding domain"/>
    <property type="match status" value="1"/>
</dbReference>
<dbReference type="InterPro" id="IPR036388">
    <property type="entry name" value="WH-like_DNA-bd_sf"/>
</dbReference>
<feature type="compositionally biased region" description="Low complexity" evidence="5">
    <location>
        <begin position="1254"/>
        <end position="1279"/>
    </location>
</feature>
<feature type="compositionally biased region" description="Low complexity" evidence="5">
    <location>
        <begin position="1154"/>
        <end position="1163"/>
    </location>
</feature>
<feature type="region of interest" description="Disordered" evidence="5">
    <location>
        <begin position="1022"/>
        <end position="1119"/>
    </location>
</feature>
<comment type="similarity">
    <text evidence="4">Belongs to the RFX family.</text>
</comment>
<feature type="compositionally biased region" description="Polar residues" evidence="5">
    <location>
        <begin position="747"/>
        <end position="766"/>
    </location>
</feature>
<dbReference type="GO" id="GO:0005634">
    <property type="term" value="C:nucleus"/>
    <property type="evidence" value="ECO:0007669"/>
    <property type="project" value="UniProtKB-SubCell"/>
</dbReference>
<keyword evidence="2" id="KW-0238">DNA-binding</keyword>
<dbReference type="InterPro" id="IPR036390">
    <property type="entry name" value="WH_DNA-bd_sf"/>
</dbReference>
<feature type="compositionally biased region" description="Polar residues" evidence="5">
    <location>
        <begin position="395"/>
        <end position="406"/>
    </location>
</feature>
<feature type="region of interest" description="Disordered" evidence="5">
    <location>
        <begin position="807"/>
        <end position="827"/>
    </location>
</feature>
<dbReference type="InterPro" id="IPR039779">
    <property type="entry name" value="RFX-like"/>
</dbReference>
<dbReference type="PANTHER" id="PTHR12619:SF21">
    <property type="entry name" value="RFX-TYPE WINGED-HELIX DOMAIN-CONTAINING PROTEIN"/>
    <property type="match status" value="1"/>
</dbReference>
<comment type="subcellular location">
    <subcellularLocation>
        <location evidence="1">Nucleus</location>
    </subcellularLocation>
</comment>
<feature type="region of interest" description="Disordered" evidence="5">
    <location>
        <begin position="313"/>
        <end position="340"/>
    </location>
</feature>
<proteinExistence type="inferred from homology"/>
<protein>
    <submittedName>
        <fullName evidence="7">RFX7 protein</fullName>
    </submittedName>
</protein>
<dbReference type="GO" id="GO:0000978">
    <property type="term" value="F:RNA polymerase II cis-regulatory region sequence-specific DNA binding"/>
    <property type="evidence" value="ECO:0007669"/>
    <property type="project" value="TreeGrafter"/>
</dbReference>
<feature type="compositionally biased region" description="Polar residues" evidence="5">
    <location>
        <begin position="428"/>
        <end position="440"/>
    </location>
</feature>
<feature type="compositionally biased region" description="Low complexity" evidence="5">
    <location>
        <begin position="511"/>
        <end position="530"/>
    </location>
</feature>
<gene>
    <name evidence="7" type="primary">RFX7</name>
    <name evidence="7" type="ORF">BLAG_LOCUS11859</name>
</gene>
<evidence type="ECO:0000256" key="4">
    <source>
        <dbReference type="ARBA" id="ARBA00061114"/>
    </source>
</evidence>
<dbReference type="PANTHER" id="PTHR12619">
    <property type="entry name" value="RFX TRANSCRIPTION FACTOR FAMILY"/>
    <property type="match status" value="1"/>
</dbReference>
<dbReference type="EMBL" id="OV696704">
    <property type="protein sequence ID" value="CAH1251489.1"/>
    <property type="molecule type" value="Genomic_DNA"/>
</dbReference>
<dbReference type="Gene3D" id="6.10.140.1290">
    <property type="match status" value="1"/>
</dbReference>
<feature type="region of interest" description="Disordered" evidence="5">
    <location>
        <begin position="1148"/>
        <end position="1172"/>
    </location>
</feature>
<evidence type="ECO:0000313" key="8">
    <source>
        <dbReference type="Proteomes" id="UP000838412"/>
    </source>
</evidence>
<dbReference type="GO" id="GO:0000981">
    <property type="term" value="F:DNA-binding transcription factor activity, RNA polymerase II-specific"/>
    <property type="evidence" value="ECO:0007669"/>
    <property type="project" value="TreeGrafter"/>
</dbReference>
<feature type="region of interest" description="Disordered" evidence="5">
    <location>
        <begin position="391"/>
        <end position="474"/>
    </location>
</feature>
<feature type="compositionally biased region" description="Polar residues" evidence="5">
    <location>
        <begin position="454"/>
        <end position="469"/>
    </location>
</feature>
<evidence type="ECO:0000259" key="6">
    <source>
        <dbReference type="PROSITE" id="PS51526"/>
    </source>
</evidence>
<dbReference type="Pfam" id="PF18326">
    <property type="entry name" value="RFX5_N"/>
    <property type="match status" value="1"/>
</dbReference>
<feature type="compositionally biased region" description="Polar residues" evidence="5">
    <location>
        <begin position="7"/>
        <end position="38"/>
    </location>
</feature>
<feature type="domain" description="RFX-type winged-helix" evidence="6">
    <location>
        <begin position="94"/>
        <end position="169"/>
    </location>
</feature>
<reference evidence="7" key="1">
    <citation type="submission" date="2022-01" db="EMBL/GenBank/DDBJ databases">
        <authorList>
            <person name="Braso-Vives M."/>
        </authorList>
    </citation>
    <scope>NUCLEOTIDE SEQUENCE</scope>
</reference>
<feature type="compositionally biased region" description="Polar residues" evidence="5">
    <location>
        <begin position="1075"/>
        <end position="1091"/>
    </location>
</feature>
<organism evidence="7 8">
    <name type="scientific">Branchiostoma lanceolatum</name>
    <name type="common">Common lancelet</name>
    <name type="synonym">Amphioxus lanceolatum</name>
    <dbReference type="NCBI Taxonomy" id="7740"/>
    <lineage>
        <taxon>Eukaryota</taxon>
        <taxon>Metazoa</taxon>
        <taxon>Chordata</taxon>
        <taxon>Cephalochordata</taxon>
        <taxon>Leptocardii</taxon>
        <taxon>Amphioxiformes</taxon>
        <taxon>Branchiostomatidae</taxon>
        <taxon>Branchiostoma</taxon>
    </lineage>
</organism>
<evidence type="ECO:0000256" key="5">
    <source>
        <dbReference type="SAM" id="MobiDB-lite"/>
    </source>
</evidence>
<feature type="region of interest" description="Disordered" evidence="5">
    <location>
        <begin position="716"/>
        <end position="772"/>
    </location>
</feature>
<name>A0A8K0EFT7_BRALA</name>
<dbReference type="PROSITE" id="PS51526">
    <property type="entry name" value="RFX_DBD"/>
    <property type="match status" value="1"/>
</dbReference>
<dbReference type="InterPro" id="IPR003150">
    <property type="entry name" value="DNA-bd_RFX"/>
</dbReference>
<evidence type="ECO:0000256" key="2">
    <source>
        <dbReference type="ARBA" id="ARBA00023125"/>
    </source>
</evidence>
<feature type="compositionally biased region" description="Basic and acidic residues" evidence="5">
    <location>
        <begin position="407"/>
        <end position="425"/>
    </location>
</feature>
<keyword evidence="3" id="KW-0539">Nucleus</keyword>
<feature type="region of interest" description="Disordered" evidence="5">
    <location>
        <begin position="506"/>
        <end position="551"/>
    </location>
</feature>
<evidence type="ECO:0000256" key="3">
    <source>
        <dbReference type="ARBA" id="ARBA00023242"/>
    </source>
</evidence>
<accession>A0A8K0EFT7</accession>
<feature type="compositionally biased region" description="Polar residues" evidence="5">
    <location>
        <begin position="1045"/>
        <end position="1054"/>
    </location>
</feature>
<evidence type="ECO:0000256" key="1">
    <source>
        <dbReference type="ARBA" id="ARBA00004123"/>
    </source>
</evidence>